<evidence type="ECO:0000256" key="1">
    <source>
        <dbReference type="SAM" id="SignalP"/>
    </source>
</evidence>
<dbReference type="AlphaFoldDB" id="A0A3P6DHW1"/>
<protein>
    <submittedName>
        <fullName evidence="2">Uncharacterized protein</fullName>
    </submittedName>
</protein>
<feature type="non-terminal residue" evidence="2">
    <location>
        <position position="1"/>
    </location>
</feature>
<keyword evidence="1" id="KW-0732">Signal</keyword>
<reference evidence="2" key="1">
    <citation type="submission" date="2018-11" db="EMBL/GenBank/DDBJ databases">
        <authorList>
            <consortium name="Genoscope - CEA"/>
            <person name="William W."/>
        </authorList>
    </citation>
    <scope>NUCLEOTIDE SEQUENCE</scope>
</reference>
<proteinExistence type="predicted"/>
<sequence>RSSLVVVIFSIFVICYTIMISDQATTIHVDSQETKNKVKLGLVDWFVDQPFSSKSFSSFNPLEKGFSRYHVRLIPTVSLSRLNHGK</sequence>
<name>A0A3P6DHW1_BRAOL</name>
<accession>A0A3P6DHW1</accession>
<evidence type="ECO:0000313" key="2">
    <source>
        <dbReference type="EMBL" id="VDD25948.1"/>
    </source>
</evidence>
<gene>
    <name evidence="2" type="ORF">BOLC2T11247H</name>
</gene>
<dbReference type="EMBL" id="LR031874">
    <property type="protein sequence ID" value="VDD25948.1"/>
    <property type="molecule type" value="Genomic_DNA"/>
</dbReference>
<organism evidence="2">
    <name type="scientific">Brassica oleracea</name>
    <name type="common">Wild cabbage</name>
    <dbReference type="NCBI Taxonomy" id="3712"/>
    <lineage>
        <taxon>Eukaryota</taxon>
        <taxon>Viridiplantae</taxon>
        <taxon>Streptophyta</taxon>
        <taxon>Embryophyta</taxon>
        <taxon>Tracheophyta</taxon>
        <taxon>Spermatophyta</taxon>
        <taxon>Magnoliopsida</taxon>
        <taxon>eudicotyledons</taxon>
        <taxon>Gunneridae</taxon>
        <taxon>Pentapetalae</taxon>
        <taxon>rosids</taxon>
        <taxon>malvids</taxon>
        <taxon>Brassicales</taxon>
        <taxon>Brassicaceae</taxon>
        <taxon>Brassiceae</taxon>
        <taxon>Brassica</taxon>
    </lineage>
</organism>
<feature type="chain" id="PRO_5018315549" evidence="1">
    <location>
        <begin position="18"/>
        <end position="86"/>
    </location>
</feature>
<feature type="signal peptide" evidence="1">
    <location>
        <begin position="1"/>
        <end position="17"/>
    </location>
</feature>